<feature type="compositionally biased region" description="Low complexity" evidence="3">
    <location>
        <begin position="217"/>
        <end position="231"/>
    </location>
</feature>
<dbReference type="AlphaFoldDB" id="A0A2N8UDD4"/>
<evidence type="ECO:0000256" key="1">
    <source>
        <dbReference type="ARBA" id="ARBA00023125"/>
    </source>
</evidence>
<evidence type="ECO:0000256" key="2">
    <source>
        <dbReference type="PROSITE-ProRule" id="PRU00850"/>
    </source>
</evidence>
<feature type="region of interest" description="Disordered" evidence="3">
    <location>
        <begin position="188"/>
        <end position="275"/>
    </location>
</feature>
<dbReference type="GO" id="GO:0000228">
    <property type="term" value="C:nuclear chromosome"/>
    <property type="evidence" value="ECO:0007669"/>
    <property type="project" value="TreeGrafter"/>
</dbReference>
<dbReference type="SUPFAM" id="SSF49417">
    <property type="entry name" value="p53-like transcription factors"/>
    <property type="match status" value="1"/>
</dbReference>
<dbReference type="PANTHER" id="PTHR35144:SF2">
    <property type="entry name" value="MEIOSIS-SPECIFIC TRANSCRIPTION FACTOR NDT80"/>
    <property type="match status" value="1"/>
</dbReference>
<feature type="region of interest" description="Disordered" evidence="3">
    <location>
        <begin position="851"/>
        <end position="963"/>
    </location>
</feature>
<keyword evidence="1 2" id="KW-0238">DNA-binding</keyword>
<feature type="region of interest" description="Disordered" evidence="3">
    <location>
        <begin position="347"/>
        <end position="380"/>
    </location>
</feature>
<dbReference type="EMBL" id="LT795059">
    <property type="protein sequence ID" value="SJX63005.1"/>
    <property type="molecule type" value="Genomic_DNA"/>
</dbReference>
<dbReference type="InterPro" id="IPR052605">
    <property type="entry name" value="Fungal_trans_regulator"/>
</dbReference>
<feature type="compositionally biased region" description="Low complexity" evidence="3">
    <location>
        <begin position="43"/>
        <end position="90"/>
    </location>
</feature>
<feature type="compositionally biased region" description="Polar residues" evidence="3">
    <location>
        <begin position="155"/>
        <end position="170"/>
    </location>
</feature>
<feature type="domain" description="NDT80" evidence="4">
    <location>
        <begin position="595"/>
        <end position="852"/>
    </location>
</feature>
<feature type="DNA-binding region" description="NDT80" evidence="2">
    <location>
        <begin position="595"/>
        <end position="852"/>
    </location>
</feature>
<dbReference type="PROSITE" id="PS51517">
    <property type="entry name" value="NDT80"/>
    <property type="match status" value="1"/>
</dbReference>
<dbReference type="Gene3D" id="2.60.40.1390">
    <property type="entry name" value="NDT80 DNA-binding domain"/>
    <property type="match status" value="1"/>
</dbReference>
<dbReference type="InterPro" id="IPR008967">
    <property type="entry name" value="p53-like_TF_DNA-bd_sf"/>
</dbReference>
<evidence type="ECO:0000313" key="5">
    <source>
        <dbReference type="EMBL" id="SJX63005.1"/>
    </source>
</evidence>
<proteinExistence type="predicted"/>
<evidence type="ECO:0000259" key="4">
    <source>
        <dbReference type="PROSITE" id="PS51517"/>
    </source>
</evidence>
<dbReference type="Pfam" id="PF05224">
    <property type="entry name" value="NDT80_PhoG"/>
    <property type="match status" value="1"/>
</dbReference>
<feature type="compositionally biased region" description="Basic residues" evidence="3">
    <location>
        <begin position="91"/>
        <end position="105"/>
    </location>
</feature>
<name>A0A2N8UDD4_9BASI</name>
<dbReference type="GO" id="GO:0051321">
    <property type="term" value="P:meiotic cell cycle"/>
    <property type="evidence" value="ECO:0007669"/>
    <property type="project" value="TreeGrafter"/>
</dbReference>
<feature type="compositionally biased region" description="Polar residues" evidence="3">
    <location>
        <begin position="188"/>
        <end position="197"/>
    </location>
</feature>
<feature type="compositionally biased region" description="Acidic residues" evidence="3">
    <location>
        <begin position="931"/>
        <end position="941"/>
    </location>
</feature>
<dbReference type="InterPro" id="IPR024061">
    <property type="entry name" value="NDT80_DNA-bd_dom"/>
</dbReference>
<dbReference type="Proteomes" id="UP000239563">
    <property type="component" value="Chromosome VI"/>
</dbReference>
<dbReference type="PANTHER" id="PTHR35144">
    <property type="entry name" value="MEIOSIS-SPECIFIC TRANSCRIPTION FACTOR NDT80"/>
    <property type="match status" value="1"/>
</dbReference>
<dbReference type="InterPro" id="IPR037141">
    <property type="entry name" value="NDT80_DNA-bd_dom_sf"/>
</dbReference>
<feature type="region of interest" description="Disordered" evidence="3">
    <location>
        <begin position="469"/>
        <end position="520"/>
    </location>
</feature>
<feature type="region of interest" description="Disordered" evidence="3">
    <location>
        <begin position="1"/>
        <end position="172"/>
    </location>
</feature>
<protein>
    <recommendedName>
        <fullName evidence="4">NDT80 domain-containing protein</fullName>
    </recommendedName>
</protein>
<dbReference type="GO" id="GO:0003677">
    <property type="term" value="F:DNA binding"/>
    <property type="evidence" value="ECO:0007669"/>
    <property type="project" value="UniProtKB-KW"/>
</dbReference>
<reference evidence="5 6" key="1">
    <citation type="submission" date="2017-02" db="EMBL/GenBank/DDBJ databases">
        <authorList>
            <person name="Peterson S.W."/>
        </authorList>
    </citation>
    <scope>NUCLEOTIDE SEQUENCE [LARGE SCALE GENOMIC DNA]</scope>
    <source>
        <strain evidence="5 6">SRS1_H2-8</strain>
    </source>
</reference>
<feature type="compositionally biased region" description="Low complexity" evidence="3">
    <location>
        <begin position="353"/>
        <end position="371"/>
    </location>
</feature>
<accession>A0A2N8UDD4</accession>
<evidence type="ECO:0000313" key="6">
    <source>
        <dbReference type="Proteomes" id="UP000239563"/>
    </source>
</evidence>
<feature type="compositionally biased region" description="Low complexity" evidence="3">
    <location>
        <begin position="851"/>
        <end position="886"/>
    </location>
</feature>
<feature type="region of interest" description="Disordered" evidence="3">
    <location>
        <begin position="397"/>
        <end position="424"/>
    </location>
</feature>
<feature type="compositionally biased region" description="Low complexity" evidence="3">
    <location>
        <begin position="896"/>
        <end position="906"/>
    </location>
</feature>
<evidence type="ECO:0000256" key="3">
    <source>
        <dbReference type="SAM" id="MobiDB-lite"/>
    </source>
</evidence>
<sequence>MDSDAMPPPTLADQAPSAKAQTPTRSYKHGGIATLPPPPPFPSHSLPSSSSSSSAPAKSDSASAAIRFQTSRSRGPSSKRPSPLLLSSPSSRRRCHHHDQGHPHHPQPLSSGPTSGPTPPLPSATRCDSSATSSDHYDWTPILLLTPPPSSHTSKFPSSPTGYLQDTSGCFRSPHSEVQHQLNRNAVWQSSPTLSTQRARRLSQHTPLPLLSHRIAPDSAASDNADPSMSSEFTQSPPVAEPVKCSPPVPGTQKSAAEPGASLSLKSMPPTKPRAHTLDGTGRPVLPPLLGHHLHSHLGPMRTSLRHGAEYRSNPYFVTTPVRKHFDYFALSPFSSLGAREHRSLSLFQGQKTPTSSIRSTSSSVSHANTSPIRPSKSRTFLGAPLQLDASVIGLRSASADPSQKEDAGSPGVASGSHLPSSHLTTPDNALGLFLEPNPFPSELLHLDLGPTAHGGPLPRSEADFFLGQCGGGSSSNSSSSSSFLGANSRNPSRVLTRSPANMSETSSQLPSPSTHSDDSLPLLALAQRHDLNKSNIDPSLDLPALRLHDALPSLAAPPTAAKSVAKFKDDSFIYKMPILRAMSPLADMSSDSEDQDSDEPLIGPSMPTLSSALNGSTSKVEMGQAEVPLPQEGRTGEIFVSLKSILPLTYKQGGSNTTEHASALSMESGLATVEIVDVSFHFEDEAGRRRDEVQGDLLCQAEGRAPFVVERFAVHMTAHVVNSDGRLQKGRQGLVPLIQFGPARERGPREAVQPVELRSGGTIAKEASANEQAATRSGTIAAFRRVQIRSATMNNGQRGAASQQFYALKLTLLAFPRQGAVTVGGGVEVASLISHPITVRGRSKVHYASAASAGTAKKDTAAAASAVPSRRSSATPAASHATTSSRFTPKRSNHARSSSNSSMSPDQRRSSRRLVVTARATSHEAADTMQDADDELEEGELSGSSATWQRPASKVMDIRSII</sequence>
<organism evidence="5 6">
    <name type="scientific">Sporisorium reilianum f. sp. reilianum</name>
    <dbReference type="NCBI Taxonomy" id="72559"/>
    <lineage>
        <taxon>Eukaryota</taxon>
        <taxon>Fungi</taxon>
        <taxon>Dikarya</taxon>
        <taxon>Basidiomycota</taxon>
        <taxon>Ustilaginomycotina</taxon>
        <taxon>Ustilaginomycetes</taxon>
        <taxon>Ustilaginales</taxon>
        <taxon>Ustilaginaceae</taxon>
        <taxon>Sporisorium</taxon>
    </lineage>
</organism>
<feature type="compositionally biased region" description="Polar residues" evidence="3">
    <location>
        <begin position="484"/>
        <end position="515"/>
    </location>
</feature>
<feature type="compositionally biased region" description="Pro residues" evidence="3">
    <location>
        <begin position="1"/>
        <end position="10"/>
    </location>
</feature>
<dbReference type="GO" id="GO:0003700">
    <property type="term" value="F:DNA-binding transcription factor activity"/>
    <property type="evidence" value="ECO:0007669"/>
    <property type="project" value="UniProtKB-UniRule"/>
</dbReference>
<gene>
    <name evidence="5" type="ORF">SRS1_13828</name>
</gene>
<dbReference type="GO" id="GO:0045944">
    <property type="term" value="P:positive regulation of transcription by RNA polymerase II"/>
    <property type="evidence" value="ECO:0007669"/>
    <property type="project" value="TreeGrafter"/>
</dbReference>